<dbReference type="Proteomes" id="UP001207654">
    <property type="component" value="Unassembled WGS sequence"/>
</dbReference>
<dbReference type="InterPro" id="IPR050763">
    <property type="entry name" value="ABC_transporter_ATP-binding"/>
</dbReference>
<dbReference type="RefSeq" id="WP_267541929.1">
    <property type="nucleotide sequence ID" value="NZ_JAPNKA010000001.1"/>
</dbReference>
<dbReference type="InterPro" id="IPR027417">
    <property type="entry name" value="P-loop_NTPase"/>
</dbReference>
<sequence length="315" mass="33810">MDRLERTPPAIEARGLVKRFGGTVAVDALELRVEQGECMGLLGPNGAGKSTTLELLEGLQRPTAGTVRLFGLEWGKDAARVRARIGIAPQETRFHGKMTVSETLQLFRAFYPRGLPVDALLQLVGLEEKRGAYAMNLSGGQQHRLSLATALAGDPELLFLDEPTAGLDPRSRQALWDTLGSLKAQGRTVVLTTHYLEEARALCDRVVILDRGRIVAQGTPAKLLASLGGGQVIELVASPVPTPEVFADLPALRSLRLHSAGLTLHVAELQPALSGLLERVRARGLTLRSLSTREVTLDDVFLACTGHGLGEDTPS</sequence>
<evidence type="ECO:0000256" key="1">
    <source>
        <dbReference type="ARBA" id="ARBA00022448"/>
    </source>
</evidence>
<reference evidence="5 6" key="1">
    <citation type="submission" date="2022-11" db="EMBL/GenBank/DDBJ databases">
        <title>Minimal conservation of predation-associated metabolite biosynthetic gene clusters underscores biosynthetic potential of Myxococcota including descriptions for ten novel species: Archangium lansinium sp. nov., Myxococcus landrumus sp. nov., Nannocystis bai.</title>
        <authorList>
            <person name="Ahearne A."/>
            <person name="Stevens C."/>
            <person name="Phillips K."/>
        </authorList>
    </citation>
    <scope>NUCLEOTIDE SEQUENCE [LARGE SCALE GENOMIC DNA]</scope>
    <source>
        <strain evidence="5 6">MIWBW</strain>
    </source>
</reference>
<evidence type="ECO:0000259" key="4">
    <source>
        <dbReference type="PROSITE" id="PS50893"/>
    </source>
</evidence>
<evidence type="ECO:0000313" key="6">
    <source>
        <dbReference type="Proteomes" id="UP001207654"/>
    </source>
</evidence>
<keyword evidence="2" id="KW-0547">Nucleotide-binding</keyword>
<dbReference type="CDD" id="cd03230">
    <property type="entry name" value="ABC_DR_subfamily_A"/>
    <property type="match status" value="1"/>
</dbReference>
<dbReference type="SMART" id="SM00382">
    <property type="entry name" value="AAA"/>
    <property type="match status" value="1"/>
</dbReference>
<gene>
    <name evidence="5" type="ORF">OV287_54075</name>
</gene>
<evidence type="ECO:0000313" key="5">
    <source>
        <dbReference type="EMBL" id="MCY1083398.1"/>
    </source>
</evidence>
<keyword evidence="3 5" id="KW-0067">ATP-binding</keyword>
<dbReference type="InterPro" id="IPR003593">
    <property type="entry name" value="AAA+_ATPase"/>
</dbReference>
<dbReference type="InterPro" id="IPR003439">
    <property type="entry name" value="ABC_transporter-like_ATP-bd"/>
</dbReference>
<name>A0ABT4ANY4_9BACT</name>
<comment type="caution">
    <text evidence="5">The sequence shown here is derived from an EMBL/GenBank/DDBJ whole genome shotgun (WGS) entry which is preliminary data.</text>
</comment>
<evidence type="ECO:0000256" key="2">
    <source>
        <dbReference type="ARBA" id="ARBA00022741"/>
    </source>
</evidence>
<dbReference type="Gene3D" id="3.40.50.300">
    <property type="entry name" value="P-loop containing nucleotide triphosphate hydrolases"/>
    <property type="match status" value="1"/>
</dbReference>
<dbReference type="GO" id="GO:0005524">
    <property type="term" value="F:ATP binding"/>
    <property type="evidence" value="ECO:0007669"/>
    <property type="project" value="UniProtKB-KW"/>
</dbReference>
<keyword evidence="1" id="KW-0813">Transport</keyword>
<accession>A0ABT4ANY4</accession>
<dbReference type="PROSITE" id="PS50893">
    <property type="entry name" value="ABC_TRANSPORTER_2"/>
    <property type="match status" value="1"/>
</dbReference>
<dbReference type="PANTHER" id="PTHR42711:SF17">
    <property type="entry name" value="ABC TRANSPORTER ATP-BINDING PROTEIN"/>
    <property type="match status" value="1"/>
</dbReference>
<dbReference type="SUPFAM" id="SSF52540">
    <property type="entry name" value="P-loop containing nucleoside triphosphate hydrolases"/>
    <property type="match status" value="1"/>
</dbReference>
<proteinExistence type="predicted"/>
<organism evidence="5 6">
    <name type="scientific">Archangium lansingense</name>
    <dbReference type="NCBI Taxonomy" id="2995310"/>
    <lineage>
        <taxon>Bacteria</taxon>
        <taxon>Pseudomonadati</taxon>
        <taxon>Myxococcota</taxon>
        <taxon>Myxococcia</taxon>
        <taxon>Myxococcales</taxon>
        <taxon>Cystobacterineae</taxon>
        <taxon>Archangiaceae</taxon>
        <taxon>Archangium</taxon>
    </lineage>
</organism>
<feature type="domain" description="ABC transporter" evidence="4">
    <location>
        <begin position="11"/>
        <end position="236"/>
    </location>
</feature>
<dbReference type="PANTHER" id="PTHR42711">
    <property type="entry name" value="ABC TRANSPORTER ATP-BINDING PROTEIN"/>
    <property type="match status" value="1"/>
</dbReference>
<dbReference type="Pfam" id="PF00005">
    <property type="entry name" value="ABC_tran"/>
    <property type="match status" value="1"/>
</dbReference>
<protein>
    <submittedName>
        <fullName evidence="5">ABC transporter ATP-binding protein</fullName>
    </submittedName>
</protein>
<evidence type="ECO:0000256" key="3">
    <source>
        <dbReference type="ARBA" id="ARBA00022840"/>
    </source>
</evidence>
<keyword evidence="6" id="KW-1185">Reference proteome</keyword>
<dbReference type="EMBL" id="JAPNKA010000001">
    <property type="protein sequence ID" value="MCY1083398.1"/>
    <property type="molecule type" value="Genomic_DNA"/>
</dbReference>